<dbReference type="GeneID" id="25912480"/>
<dbReference type="InterPro" id="IPR036898">
    <property type="entry name" value="RNA_pol_Rpb7-like_N_sf"/>
</dbReference>
<feature type="compositionally biased region" description="Basic residues" evidence="5">
    <location>
        <begin position="212"/>
        <end position="230"/>
    </location>
</feature>
<dbReference type="GO" id="GO:0006352">
    <property type="term" value="P:DNA-templated transcription initiation"/>
    <property type="evidence" value="ECO:0007669"/>
    <property type="project" value="InterPro"/>
</dbReference>
<dbReference type="OrthoDB" id="10250504at2759"/>
<reference evidence="6 7" key="1">
    <citation type="submission" date="2011-02" db="EMBL/GenBank/DDBJ databases">
        <title>The Genome Sequence of Sphaeroforma arctica JP610.</title>
        <authorList>
            <consortium name="The Broad Institute Genome Sequencing Platform"/>
            <person name="Russ C."/>
            <person name="Cuomo C."/>
            <person name="Young S.K."/>
            <person name="Zeng Q."/>
            <person name="Gargeya S."/>
            <person name="Alvarado L."/>
            <person name="Berlin A."/>
            <person name="Chapman S.B."/>
            <person name="Chen Z."/>
            <person name="Freedman E."/>
            <person name="Gellesch M."/>
            <person name="Goldberg J."/>
            <person name="Griggs A."/>
            <person name="Gujja S."/>
            <person name="Heilman E."/>
            <person name="Heiman D."/>
            <person name="Howarth C."/>
            <person name="Mehta T."/>
            <person name="Neiman D."/>
            <person name="Pearson M."/>
            <person name="Roberts A."/>
            <person name="Saif S."/>
            <person name="Shea T."/>
            <person name="Shenoy N."/>
            <person name="Sisk P."/>
            <person name="Stolte C."/>
            <person name="Sykes S."/>
            <person name="White J."/>
            <person name="Yandava C."/>
            <person name="Burger G."/>
            <person name="Gray M.W."/>
            <person name="Holland P.W.H."/>
            <person name="King N."/>
            <person name="Lang F.B.F."/>
            <person name="Roger A.J."/>
            <person name="Ruiz-Trillo I."/>
            <person name="Haas B."/>
            <person name="Nusbaum C."/>
            <person name="Birren B."/>
        </authorList>
    </citation>
    <scope>NUCLEOTIDE SEQUENCE [LARGE SCALE GENOMIC DNA]</scope>
    <source>
        <strain evidence="6 7">JP610</strain>
    </source>
</reference>
<dbReference type="PANTHER" id="PTHR12709">
    <property type="entry name" value="DNA-DIRECTED RNA POLYMERASE II, III"/>
    <property type="match status" value="1"/>
</dbReference>
<keyword evidence="2" id="KW-0240">DNA-directed RNA polymerase</keyword>
<dbReference type="SUPFAM" id="SSF50249">
    <property type="entry name" value="Nucleic acid-binding proteins"/>
    <property type="match status" value="1"/>
</dbReference>
<dbReference type="EMBL" id="KQ243584">
    <property type="protein sequence ID" value="KNC75501.1"/>
    <property type="molecule type" value="Genomic_DNA"/>
</dbReference>
<sequence>RYNDVLGGVLLCYDTLRAQQTSARTISDSPFGHFDVDASLLLFAPIIGSEMVGIVHKVSEDHVGILVFGSFNVSIPKNFIHSDLMYDKDEFKWYDPADDSGARFEEGSTVRFEIQSWETKNDVFYIIGALPSDKKRIVIANAEAAEEEESEAEDLELDNKTIEDLEATGVVSSAESDEETRNAIVPVKQEQFDASITNANADAGTGTVEKVRKVKKEKKDKKDKKSRKRKVSEAEPVGEAETAEVIQEAPQEQKKVKKEKKIKEEKKDKKSKKTKKSKK</sequence>
<evidence type="ECO:0000256" key="1">
    <source>
        <dbReference type="ARBA" id="ARBA00004123"/>
    </source>
</evidence>
<comment type="subcellular location">
    <subcellularLocation>
        <location evidence="1">Nucleus</location>
    </subcellularLocation>
</comment>
<dbReference type="STRING" id="667725.A0A0L0FGB5"/>
<keyword evidence="7" id="KW-1185">Reference proteome</keyword>
<dbReference type="AlphaFoldDB" id="A0A0L0FGB5"/>
<evidence type="ECO:0000256" key="4">
    <source>
        <dbReference type="ARBA" id="ARBA00023242"/>
    </source>
</evidence>
<dbReference type="PANTHER" id="PTHR12709:SF5">
    <property type="entry name" value="DNA-DIRECTED RNA POLYMERASE I SUBUNIT RPA43"/>
    <property type="match status" value="1"/>
</dbReference>
<evidence type="ECO:0000313" key="6">
    <source>
        <dbReference type="EMBL" id="KNC75501.1"/>
    </source>
</evidence>
<dbReference type="Gene3D" id="2.40.50.1060">
    <property type="match status" value="1"/>
</dbReference>
<keyword evidence="3" id="KW-0804">Transcription</keyword>
<proteinExistence type="predicted"/>
<gene>
    <name evidence="6" type="ORF">SARC_11976</name>
</gene>
<dbReference type="GO" id="GO:0005736">
    <property type="term" value="C:RNA polymerase I complex"/>
    <property type="evidence" value="ECO:0007669"/>
    <property type="project" value="TreeGrafter"/>
</dbReference>
<dbReference type="InterPro" id="IPR045113">
    <property type="entry name" value="Rpb7-like"/>
</dbReference>
<evidence type="ECO:0000313" key="7">
    <source>
        <dbReference type="Proteomes" id="UP000054560"/>
    </source>
</evidence>
<feature type="compositionally biased region" description="Basic residues" evidence="5">
    <location>
        <begin position="269"/>
        <end position="279"/>
    </location>
</feature>
<evidence type="ECO:0000256" key="3">
    <source>
        <dbReference type="ARBA" id="ARBA00023163"/>
    </source>
</evidence>
<name>A0A0L0FGB5_9EUKA</name>
<evidence type="ECO:0000256" key="2">
    <source>
        <dbReference type="ARBA" id="ARBA00022478"/>
    </source>
</evidence>
<protein>
    <submittedName>
        <fullName evidence="6">Uncharacterized protein</fullName>
    </submittedName>
</protein>
<dbReference type="RefSeq" id="XP_014149403.1">
    <property type="nucleotide sequence ID" value="XM_014293928.1"/>
</dbReference>
<dbReference type="Proteomes" id="UP000054560">
    <property type="component" value="Unassembled WGS sequence"/>
</dbReference>
<feature type="non-terminal residue" evidence="6">
    <location>
        <position position="1"/>
    </location>
</feature>
<dbReference type="GO" id="GO:0006362">
    <property type="term" value="P:transcription elongation by RNA polymerase I"/>
    <property type="evidence" value="ECO:0007669"/>
    <property type="project" value="TreeGrafter"/>
</dbReference>
<organism evidence="6 7">
    <name type="scientific">Sphaeroforma arctica JP610</name>
    <dbReference type="NCBI Taxonomy" id="667725"/>
    <lineage>
        <taxon>Eukaryota</taxon>
        <taxon>Ichthyosporea</taxon>
        <taxon>Ichthyophonida</taxon>
        <taxon>Sphaeroforma</taxon>
    </lineage>
</organism>
<dbReference type="Gene3D" id="3.30.1490.120">
    <property type="entry name" value="RNA polymerase Rpb7-like, N-terminal domain"/>
    <property type="match status" value="1"/>
</dbReference>
<dbReference type="eggNOG" id="KOG4134">
    <property type="taxonomic scope" value="Eukaryota"/>
</dbReference>
<evidence type="ECO:0000256" key="5">
    <source>
        <dbReference type="SAM" id="MobiDB-lite"/>
    </source>
</evidence>
<accession>A0A0L0FGB5</accession>
<dbReference type="InterPro" id="IPR012340">
    <property type="entry name" value="NA-bd_OB-fold"/>
</dbReference>
<feature type="region of interest" description="Disordered" evidence="5">
    <location>
        <begin position="207"/>
        <end position="279"/>
    </location>
</feature>
<keyword evidence="4" id="KW-0539">Nucleus</keyword>